<keyword evidence="3" id="KW-1185">Reference proteome</keyword>
<protein>
    <submittedName>
        <fullName evidence="2">Uncharacterized protein</fullName>
    </submittedName>
</protein>
<comment type="caution">
    <text evidence="2">The sequence shown here is derived from an EMBL/GenBank/DDBJ whole genome shotgun (WGS) entry which is preliminary data.</text>
</comment>
<sequence>MTHAQLISSKNTPALANLFDQVHALSAAPPTDDVFLFAGNRQESVPRTLFFDRRLTPIERNTWQIIKMLMESGSKTSMPTYDQLRPFLTAMPCATQASYETVAKAITLLRLTRWMTLVRRRRLPNGQVQSNIYVLHDEPLSPHETIQLDHDYFALVSKAMDHNSKAIRRIGELCFLEISNDPTIGKRALPTRLSVLTERIAATMEPENPKLSTEKPTTESEDGKICSLRNRYGLTSESESGSKPAKNQAFTNPKPVRSSSSNIFNKTTTKQKRLHIQIPERFKHLSPKQQNLALTALQHLDIHVQQEILIQWDRRCETTAIRKPPAYLLGIIQKALQGELNALNEAPTPPRALTKPEPQQKPQALEETPAEREISQMYIQRLRDFAGLSKKPPTSHTNKTKSASP</sequence>
<organism evidence="2 3">
    <name type="scientific">Saezia sanguinis</name>
    <dbReference type="NCBI Taxonomy" id="1965230"/>
    <lineage>
        <taxon>Bacteria</taxon>
        <taxon>Pseudomonadati</taxon>
        <taxon>Pseudomonadota</taxon>
        <taxon>Betaproteobacteria</taxon>
        <taxon>Burkholderiales</taxon>
        <taxon>Saeziaceae</taxon>
        <taxon>Saezia</taxon>
    </lineage>
</organism>
<feature type="compositionally biased region" description="Basic and acidic residues" evidence="1">
    <location>
        <begin position="212"/>
        <end position="224"/>
    </location>
</feature>
<dbReference type="RefSeq" id="WP_126977446.1">
    <property type="nucleotide sequence ID" value="NZ_PQSP01000001.1"/>
</dbReference>
<evidence type="ECO:0000256" key="1">
    <source>
        <dbReference type="SAM" id="MobiDB-lite"/>
    </source>
</evidence>
<dbReference type="AlphaFoldDB" id="A0A433SG96"/>
<proteinExistence type="predicted"/>
<dbReference type="OrthoDB" id="8556561at2"/>
<feature type="region of interest" description="Disordered" evidence="1">
    <location>
        <begin position="385"/>
        <end position="405"/>
    </location>
</feature>
<evidence type="ECO:0000313" key="2">
    <source>
        <dbReference type="EMBL" id="RUS67781.1"/>
    </source>
</evidence>
<feature type="compositionally biased region" description="Polar residues" evidence="1">
    <location>
        <begin position="392"/>
        <end position="405"/>
    </location>
</feature>
<gene>
    <name evidence="2" type="ORF">CUZ56_00258</name>
</gene>
<reference evidence="2 3" key="1">
    <citation type="submission" date="2018-01" db="EMBL/GenBank/DDBJ databases">
        <title>Saezia sanguinis gen. nov., sp. nov., in the order Burkholderiales isolated from human blood.</title>
        <authorList>
            <person name="Medina-Pascual M.J."/>
            <person name="Valdezate S."/>
            <person name="Monzon S."/>
            <person name="Cuesta I."/>
            <person name="Carrasco G."/>
            <person name="Villalon P."/>
            <person name="Saez-Nieto J.A."/>
        </authorList>
    </citation>
    <scope>NUCLEOTIDE SEQUENCE [LARGE SCALE GENOMIC DNA]</scope>
    <source>
        <strain evidence="2 3">CNM695-12</strain>
    </source>
</reference>
<dbReference type="Proteomes" id="UP000286947">
    <property type="component" value="Unassembled WGS sequence"/>
</dbReference>
<dbReference type="InterPro" id="IPR047749">
    <property type="entry name" value="STY4528-like"/>
</dbReference>
<dbReference type="NCBIfam" id="NF040582">
    <property type="entry name" value="STY4528_fam"/>
    <property type="match status" value="1"/>
</dbReference>
<feature type="region of interest" description="Disordered" evidence="1">
    <location>
        <begin position="204"/>
        <end position="262"/>
    </location>
</feature>
<feature type="region of interest" description="Disordered" evidence="1">
    <location>
        <begin position="344"/>
        <end position="372"/>
    </location>
</feature>
<evidence type="ECO:0000313" key="3">
    <source>
        <dbReference type="Proteomes" id="UP000286947"/>
    </source>
</evidence>
<dbReference type="EMBL" id="PQSP01000001">
    <property type="protein sequence ID" value="RUS67781.1"/>
    <property type="molecule type" value="Genomic_DNA"/>
</dbReference>
<accession>A0A433SG96</accession>
<name>A0A433SG96_9BURK</name>